<sequence>MPGKSHPLRPLRAAQGFGDFDKIDVYQSSELVYVRGLRRYEDKEEEKAEYLCIARQAAHVSSRPLVYATDTDIRTSSDKRLASDIRAVVGLIQLLQGYYLVVVSEARPVGWIGGRGCHQVWSTEKTILIPLKSSSNNHDNNNNQQQQQYSIGGGGSSSSTNTGSILHQRQLAKDERRLIDWIQDMQAGRGYYFCHTYDISRSAQANIAESSLSRFVWNWTHSEGFRNHSDWRVQQWYVPIIYGYFAAREISSLSRVLSIILIGRRSRFYAGTRYRKRGINADGDAANEVETEQMLIDLSTGGIGRHPLSSFVQVRGSVPVFWMQDQNQLGLMKPKPPIRFHRTDRNNTASKRHFSGLFGRYGGPILVVNLMRHAERKGEEEEEEEVEEKKSPFEGRPPRSLSTVENEQEFMLGSRYQRTVTALNADLPPPLKIRYIVFDLKAYSKYLAGQARLKRGVRQDLVDHLGILSEWLALSTGWLCLDTKGEGVRRFQSGVARGSCVDCLDRTNVFQYHLGYAVLCFQLREQGFIGLPEAGEPPPLMMMRELTRIYEEMGDQLAWQYAGSEAHKKYAYIIGLTRSFQRDQQPAAFNGSNQRLTRLPSYQDRPDSDWPGLAARSRDLLISLHRHYANNVSDQEKQHAVNLFLGLYSPVGALPRPWSNADCDVDAFVHHKPLCDDPMDSHIEWWTLPLHTFKRAANIHLVQAPGHNPPWFDYLPDGGLGIQREEAAGATGRTFDDVYDVATLSRFDDLHPPLRSCSFIDVVPRGTVTGIRREDDARTEKDILGSDALHTITLTPFQAGVTVNDHRCEEELLQAAVRLDTGNRSAREVEEILLGRMVDEDPLEEGCLDRQAYEEYCDLGKLSRMVNAFLLAPPGEKEALVEHWCMDEDVGRVMAIPRRQGEIEDALPEVTSDMRILRDMIAAETTAPNKPIDS</sequence>
<dbReference type="InterPro" id="IPR043573">
    <property type="entry name" value="Fig4-like"/>
</dbReference>
<evidence type="ECO:0000313" key="6">
    <source>
        <dbReference type="EMBL" id="EER00320.1"/>
    </source>
</evidence>
<dbReference type="OMA" id="QKGENYE"/>
<gene>
    <name evidence="6" type="ORF">Pmar_PMAR017179</name>
</gene>
<organism evidence="7">
    <name type="scientific">Perkinsus marinus (strain ATCC 50983 / TXsc)</name>
    <dbReference type="NCBI Taxonomy" id="423536"/>
    <lineage>
        <taxon>Eukaryota</taxon>
        <taxon>Sar</taxon>
        <taxon>Alveolata</taxon>
        <taxon>Perkinsozoa</taxon>
        <taxon>Perkinsea</taxon>
        <taxon>Perkinsida</taxon>
        <taxon>Perkinsidae</taxon>
        <taxon>Perkinsus</taxon>
    </lineage>
</organism>
<dbReference type="InterPro" id="IPR002013">
    <property type="entry name" value="SAC_dom"/>
</dbReference>
<keyword evidence="3" id="KW-0472">Membrane</keyword>
<evidence type="ECO:0000256" key="1">
    <source>
        <dbReference type="ARBA" id="ARBA00004308"/>
    </source>
</evidence>
<evidence type="ECO:0000313" key="7">
    <source>
        <dbReference type="Proteomes" id="UP000007800"/>
    </source>
</evidence>
<dbReference type="Pfam" id="PF02383">
    <property type="entry name" value="Syja_N"/>
    <property type="match status" value="1"/>
</dbReference>
<dbReference type="EMBL" id="GG685191">
    <property type="protein sequence ID" value="EER00320.1"/>
    <property type="molecule type" value="Genomic_DNA"/>
</dbReference>
<dbReference type="GeneID" id="9050062"/>
<feature type="domain" description="SAC" evidence="5">
    <location>
        <begin position="182"/>
        <end position="563"/>
    </location>
</feature>
<evidence type="ECO:0000256" key="4">
    <source>
        <dbReference type="SAM" id="MobiDB-lite"/>
    </source>
</evidence>
<evidence type="ECO:0000256" key="2">
    <source>
        <dbReference type="ARBA" id="ARBA00022801"/>
    </source>
</evidence>
<dbReference type="GO" id="GO:0043813">
    <property type="term" value="F:phosphatidylinositol-3,5-bisphosphate 5-phosphatase activity"/>
    <property type="evidence" value="ECO:0007669"/>
    <property type="project" value="InterPro"/>
</dbReference>
<dbReference type="PROSITE" id="PS50275">
    <property type="entry name" value="SAC"/>
    <property type="match status" value="1"/>
</dbReference>
<proteinExistence type="predicted"/>
<dbReference type="GO" id="GO:0046856">
    <property type="term" value="P:phosphatidylinositol dephosphorylation"/>
    <property type="evidence" value="ECO:0007669"/>
    <property type="project" value="InterPro"/>
</dbReference>
<feature type="region of interest" description="Disordered" evidence="4">
    <location>
        <begin position="132"/>
        <end position="166"/>
    </location>
</feature>
<dbReference type="GO" id="GO:0012505">
    <property type="term" value="C:endomembrane system"/>
    <property type="evidence" value="ECO:0007669"/>
    <property type="project" value="UniProtKB-SubCell"/>
</dbReference>
<dbReference type="AlphaFoldDB" id="C5LSS9"/>
<evidence type="ECO:0000259" key="5">
    <source>
        <dbReference type="PROSITE" id="PS50275"/>
    </source>
</evidence>
<dbReference type="PANTHER" id="PTHR45738:SF5">
    <property type="entry name" value="POLYPHOSPHOINOSITIDE PHOSPHATASE"/>
    <property type="match status" value="1"/>
</dbReference>
<reference evidence="6 7" key="1">
    <citation type="submission" date="2008-07" db="EMBL/GenBank/DDBJ databases">
        <authorList>
            <person name="El-Sayed N."/>
            <person name="Caler E."/>
            <person name="Inman J."/>
            <person name="Amedeo P."/>
            <person name="Hass B."/>
            <person name="Wortman J."/>
        </authorList>
    </citation>
    <scope>NUCLEOTIDE SEQUENCE [LARGE SCALE GENOMIC DNA]</scope>
    <source>
        <strain evidence="7">ATCC 50983 / TXsc</strain>
    </source>
</reference>
<keyword evidence="7" id="KW-1185">Reference proteome</keyword>
<feature type="compositionally biased region" description="Low complexity" evidence="4">
    <location>
        <begin position="133"/>
        <end position="150"/>
    </location>
</feature>
<dbReference type="OrthoDB" id="405996at2759"/>
<dbReference type="RefSeq" id="XP_002767602.1">
    <property type="nucleotide sequence ID" value="XM_002767556.1"/>
</dbReference>
<protein>
    <recommendedName>
        <fullName evidence="5">SAC domain-containing protein</fullName>
    </recommendedName>
</protein>
<dbReference type="PANTHER" id="PTHR45738">
    <property type="entry name" value="POLYPHOSPHOINOSITIDE PHOSPHATASE"/>
    <property type="match status" value="1"/>
</dbReference>
<feature type="region of interest" description="Disordered" evidence="4">
    <location>
        <begin position="376"/>
        <end position="404"/>
    </location>
</feature>
<name>C5LSS9_PERM5</name>
<comment type="subcellular location">
    <subcellularLocation>
        <location evidence="1">Endomembrane system</location>
    </subcellularLocation>
</comment>
<evidence type="ECO:0000256" key="3">
    <source>
        <dbReference type="ARBA" id="ARBA00023136"/>
    </source>
</evidence>
<feature type="compositionally biased region" description="Basic and acidic residues" evidence="4">
    <location>
        <begin position="387"/>
        <end position="397"/>
    </location>
</feature>
<dbReference type="InParanoid" id="C5LSS9"/>
<dbReference type="Proteomes" id="UP000007800">
    <property type="component" value="Unassembled WGS sequence"/>
</dbReference>
<keyword evidence="2" id="KW-0378">Hydrolase</keyword>
<accession>C5LSS9</accession>